<evidence type="ECO:0000256" key="2">
    <source>
        <dbReference type="ARBA" id="ARBA00022617"/>
    </source>
</evidence>
<gene>
    <name evidence="9" type="primary">ccoP</name>
    <name evidence="9" type="ORF">CODIS_07180</name>
</gene>
<keyword evidence="5 6" id="KW-0408">Iron</keyword>
<protein>
    <submittedName>
        <fullName evidence="9">Cbb3-type cytochrome c oxidase subunit CcoP</fullName>
    </submittedName>
</protein>
<dbReference type="InterPro" id="IPR009056">
    <property type="entry name" value="Cyt_c-like_dom"/>
</dbReference>
<proteinExistence type="predicted"/>
<evidence type="ECO:0000256" key="1">
    <source>
        <dbReference type="ARBA" id="ARBA00022448"/>
    </source>
</evidence>
<dbReference type="GO" id="GO:0009055">
    <property type="term" value="F:electron transfer activity"/>
    <property type="evidence" value="ECO:0007669"/>
    <property type="project" value="InterPro"/>
</dbReference>
<evidence type="ECO:0000256" key="7">
    <source>
        <dbReference type="SAM" id="SignalP"/>
    </source>
</evidence>
<dbReference type="OrthoDB" id="9779283at2"/>
<keyword evidence="4" id="KW-0249">Electron transport</keyword>
<dbReference type="RefSeq" id="WP_083220528.1">
    <property type="nucleotide sequence ID" value="NZ_MARB01000003.1"/>
</dbReference>
<feature type="domain" description="Cytochrome c" evidence="8">
    <location>
        <begin position="129"/>
        <end position="218"/>
    </location>
</feature>
<keyword evidence="1" id="KW-0813">Transport</keyword>
<comment type="caution">
    <text evidence="9">The sequence shown here is derived from an EMBL/GenBank/DDBJ whole genome shotgun (WGS) entry which is preliminary data.</text>
</comment>
<evidence type="ECO:0000256" key="6">
    <source>
        <dbReference type="PROSITE-ProRule" id="PRU00433"/>
    </source>
</evidence>
<keyword evidence="10" id="KW-1185">Reference proteome</keyword>
<name>A0A7Z0VPJ0_9GAMM</name>
<dbReference type="Gene3D" id="1.10.760.10">
    <property type="entry name" value="Cytochrome c-like domain"/>
    <property type="match status" value="2"/>
</dbReference>
<feature type="chain" id="PRO_5031349222" evidence="7">
    <location>
        <begin position="28"/>
        <end position="220"/>
    </location>
</feature>
<evidence type="ECO:0000313" key="10">
    <source>
        <dbReference type="Proteomes" id="UP000094769"/>
    </source>
</evidence>
<keyword evidence="3 6" id="KW-0479">Metal-binding</keyword>
<dbReference type="PROSITE" id="PS51007">
    <property type="entry name" value="CYTC"/>
    <property type="match status" value="2"/>
</dbReference>
<evidence type="ECO:0000313" key="9">
    <source>
        <dbReference type="EMBL" id="ODJ89105.1"/>
    </source>
</evidence>
<sequence>MNRIVTRMAGFAALVSAFGLISLPAYAGDTYQGYTLYNQSCFLCHGTDGKGNGPLAKKLDVAPDDLTDGDNGAAEKSDRELFGMIQGTIKHGSGASAMPQWGLAMPGNQINSLVAYIRFLQRSKHPLLGDPIVGKRVYDNNCAACHGRTGKGDGPLAAVLNLQPKDHTDSAEMNKHPNSHMVEIVTNGTPGKSLMPGWKDMLTKAEIEGVVSYLRLLSTY</sequence>
<accession>A0A7Z0VPJ0</accession>
<dbReference type="GO" id="GO:0020037">
    <property type="term" value="F:heme binding"/>
    <property type="evidence" value="ECO:0007669"/>
    <property type="project" value="InterPro"/>
</dbReference>
<dbReference type="PRINTS" id="PR00605">
    <property type="entry name" value="CYTCHROMECIC"/>
</dbReference>
<evidence type="ECO:0000256" key="5">
    <source>
        <dbReference type="ARBA" id="ARBA00023004"/>
    </source>
</evidence>
<dbReference type="Pfam" id="PF13442">
    <property type="entry name" value="Cytochrome_CBB3"/>
    <property type="match status" value="2"/>
</dbReference>
<dbReference type="InterPro" id="IPR051459">
    <property type="entry name" value="Cytochrome_c-type_DH"/>
</dbReference>
<evidence type="ECO:0000256" key="4">
    <source>
        <dbReference type="ARBA" id="ARBA00022982"/>
    </source>
</evidence>
<dbReference type="AlphaFoldDB" id="A0A7Z0VPJ0"/>
<feature type="domain" description="Cytochrome c" evidence="8">
    <location>
        <begin position="28"/>
        <end position="121"/>
    </location>
</feature>
<keyword evidence="2 6" id="KW-0349">Heme</keyword>
<dbReference type="PANTHER" id="PTHR35008">
    <property type="entry name" value="BLL4482 PROTEIN-RELATED"/>
    <property type="match status" value="1"/>
</dbReference>
<dbReference type="EMBL" id="MARB01000003">
    <property type="protein sequence ID" value="ODJ89105.1"/>
    <property type="molecule type" value="Genomic_DNA"/>
</dbReference>
<dbReference type="SUPFAM" id="SSF46626">
    <property type="entry name" value="Cytochrome c"/>
    <property type="match status" value="2"/>
</dbReference>
<dbReference type="PANTHER" id="PTHR35008:SF4">
    <property type="entry name" value="BLL4482 PROTEIN"/>
    <property type="match status" value="1"/>
</dbReference>
<evidence type="ECO:0000259" key="8">
    <source>
        <dbReference type="PROSITE" id="PS51007"/>
    </source>
</evidence>
<keyword evidence="7" id="KW-0732">Signal</keyword>
<dbReference type="GO" id="GO:0005506">
    <property type="term" value="F:iron ion binding"/>
    <property type="evidence" value="ECO:0007669"/>
    <property type="project" value="InterPro"/>
</dbReference>
<reference evidence="9 10" key="1">
    <citation type="submission" date="2016-06" db="EMBL/GenBank/DDBJ databases">
        <title>Genome sequence of endosymbiont of Candidatus Endolucinida thiodiazotropha.</title>
        <authorList>
            <person name="Poehlein A."/>
            <person name="Koenig S."/>
            <person name="Heiden S.E."/>
            <person name="Thuermer A."/>
            <person name="Voget S."/>
            <person name="Daniel R."/>
            <person name="Markert S."/>
            <person name="Gros O."/>
            <person name="Schweder T."/>
        </authorList>
    </citation>
    <scope>NUCLEOTIDE SEQUENCE [LARGE SCALE GENOMIC DNA]</scope>
    <source>
        <strain evidence="9 10">COS</strain>
    </source>
</reference>
<evidence type="ECO:0000256" key="3">
    <source>
        <dbReference type="ARBA" id="ARBA00022723"/>
    </source>
</evidence>
<dbReference type="Proteomes" id="UP000094769">
    <property type="component" value="Unassembled WGS sequence"/>
</dbReference>
<organism evidence="9 10">
    <name type="scientific">Candidatus Thiodiazotropha endolucinida</name>
    <dbReference type="NCBI Taxonomy" id="1655433"/>
    <lineage>
        <taxon>Bacteria</taxon>
        <taxon>Pseudomonadati</taxon>
        <taxon>Pseudomonadota</taxon>
        <taxon>Gammaproteobacteria</taxon>
        <taxon>Chromatiales</taxon>
        <taxon>Sedimenticolaceae</taxon>
        <taxon>Candidatus Thiodiazotropha</taxon>
    </lineage>
</organism>
<dbReference type="InterPro" id="IPR008168">
    <property type="entry name" value="Cyt_C_IC"/>
</dbReference>
<feature type="signal peptide" evidence="7">
    <location>
        <begin position="1"/>
        <end position="27"/>
    </location>
</feature>
<dbReference type="InterPro" id="IPR036909">
    <property type="entry name" value="Cyt_c-like_dom_sf"/>
</dbReference>